<keyword evidence="1" id="KW-0732">Signal</keyword>
<reference evidence="2" key="1">
    <citation type="submission" date="2012-12" db="EMBL/GenBank/DDBJ databases">
        <title>Identification and characterization of a phenylalanine ammonia-lyase gene family in Isatis indigotica Fort.</title>
        <authorList>
            <person name="Liu Q."/>
            <person name="Chen J."/>
            <person name="Zhou X."/>
            <person name="Di P."/>
            <person name="Xiao Y."/>
            <person name="Xuan H."/>
            <person name="Zhang L."/>
            <person name="Chen W."/>
        </authorList>
    </citation>
    <scope>NUCLEOTIDE SEQUENCE</scope>
    <source>
        <tissue evidence="2">Salivary gland</tissue>
    </source>
</reference>
<evidence type="ECO:0000313" key="2">
    <source>
        <dbReference type="EMBL" id="JAA67159.1"/>
    </source>
</evidence>
<dbReference type="AlphaFoldDB" id="A0A0K8R9N2"/>
<feature type="signal peptide" evidence="1">
    <location>
        <begin position="1"/>
        <end position="17"/>
    </location>
</feature>
<accession>A0A0K8R9N2</accession>
<organism evidence="2">
    <name type="scientific">Ixodes ricinus</name>
    <name type="common">Common tick</name>
    <name type="synonym">Acarus ricinus</name>
    <dbReference type="NCBI Taxonomy" id="34613"/>
    <lineage>
        <taxon>Eukaryota</taxon>
        <taxon>Metazoa</taxon>
        <taxon>Ecdysozoa</taxon>
        <taxon>Arthropoda</taxon>
        <taxon>Chelicerata</taxon>
        <taxon>Arachnida</taxon>
        <taxon>Acari</taxon>
        <taxon>Parasitiformes</taxon>
        <taxon>Ixodida</taxon>
        <taxon>Ixodoidea</taxon>
        <taxon>Ixodidae</taxon>
        <taxon>Ixodinae</taxon>
        <taxon>Ixodes</taxon>
    </lineage>
</organism>
<sequence length="220" mass="24550">MLRYGVLAIALVACAHSATVHDANNFVDTVLTEKLPPLVRASLNLFPVVRIPFFNFDVAKNAPTNRNLHANLTEGAIRNLDIGVRRMGECQVPAVKEGIPTIACTLDLNGINTTFIAYTRGDNLLSSLKEIWVNVLTVDSVARFEATGNQQRVSQLRTFEVPHLHFTTLYNSDLHLNTERQRQFKAHIEAKVKQTLQEALYADYKLQLTRAVAATPFPIV</sequence>
<name>A0A0K8R9N2_IXORI</name>
<dbReference type="EMBL" id="GADI01006649">
    <property type="protein sequence ID" value="JAA67159.1"/>
    <property type="molecule type" value="mRNA"/>
</dbReference>
<proteinExistence type="evidence at transcript level"/>
<protein>
    <submittedName>
        <fullName evidence="2">Putative cytotoxin-like protein</fullName>
    </submittedName>
</protein>
<evidence type="ECO:0000256" key="1">
    <source>
        <dbReference type="SAM" id="SignalP"/>
    </source>
</evidence>
<feature type="chain" id="PRO_5005516438" evidence="1">
    <location>
        <begin position="18"/>
        <end position="220"/>
    </location>
</feature>